<dbReference type="HOGENOM" id="CLU_1487391_0_0_5"/>
<sequence>MSQISLSLLAATKGALHVHVGVDPARPYGISFSAADLVANLASFERHFDVPPGSRRDRFGHSWTRAQLMKAWRDASKLAGADRASFETAFANGCVWEVLNDPGDTAGARRRILVRLRAGLPAHIRAVAGHNGRLFCRILDGEPGDADDLAWIEERQVIEPEPPGSDGPLVTWGGLPVVSLA</sequence>
<dbReference type="EMBL" id="CP001511">
    <property type="protein sequence ID" value="ACS44026.1"/>
    <property type="molecule type" value="Genomic_DNA"/>
</dbReference>
<geneLocation type="plasmid" evidence="1 2">
    <name>megaplasmid</name>
</geneLocation>
<proteinExistence type="predicted"/>
<gene>
    <name evidence="1" type="ordered locus">MexAM1_META2p1285</name>
</gene>
<keyword evidence="2" id="KW-1185">Reference proteome</keyword>
<dbReference type="Proteomes" id="UP000009081">
    <property type="component" value="Plasmid megaplasmid"/>
</dbReference>
<dbReference type="AlphaFoldDB" id="C5B6E4"/>
<dbReference type="KEGG" id="mea:Mex_2p1285"/>
<evidence type="ECO:0000313" key="2">
    <source>
        <dbReference type="Proteomes" id="UP000009081"/>
    </source>
</evidence>
<protein>
    <submittedName>
        <fullName evidence="1">Uncharacterized protein</fullName>
    </submittedName>
</protein>
<keyword evidence="1" id="KW-0614">Plasmid</keyword>
<dbReference type="RefSeq" id="WP_003595973.1">
    <property type="nucleotide sequence ID" value="NC_012811.1"/>
</dbReference>
<organism evidence="1 2">
    <name type="scientific">Methylorubrum extorquens (strain ATCC 14718 / DSM 1338 / JCM 2805 / NCIMB 9133 / AM1)</name>
    <name type="common">Methylobacterium extorquens</name>
    <dbReference type="NCBI Taxonomy" id="272630"/>
    <lineage>
        <taxon>Bacteria</taxon>
        <taxon>Pseudomonadati</taxon>
        <taxon>Pseudomonadota</taxon>
        <taxon>Alphaproteobacteria</taxon>
        <taxon>Hyphomicrobiales</taxon>
        <taxon>Methylobacteriaceae</taxon>
        <taxon>Methylorubrum</taxon>
    </lineage>
</organism>
<reference evidence="1 2" key="1">
    <citation type="journal article" date="2009" name="PLoS ONE">
        <title>Methylobacterium genome sequences: a reference blueprint to investigate microbial metabolism of C1 compounds from natural and industrial sources.</title>
        <authorList>
            <person name="Vuilleumier S."/>
            <person name="Chistoserdova L."/>
            <person name="Lee M.-C."/>
            <person name="Bringel F."/>
            <person name="Lajus A."/>
            <person name="Zhou Y."/>
            <person name="Gourion B."/>
            <person name="Barbe V."/>
            <person name="Chang J."/>
            <person name="Cruveiller S."/>
            <person name="Dossat C."/>
            <person name="Gillett W."/>
            <person name="Gruffaz C."/>
            <person name="Haugen E."/>
            <person name="Hourcade E."/>
            <person name="Levy R."/>
            <person name="Mangenot S."/>
            <person name="Muller E."/>
            <person name="Nadalig T."/>
            <person name="Pagni M."/>
            <person name="Penny C."/>
            <person name="Peyraud R."/>
            <person name="Robinson D.G."/>
            <person name="Roche D."/>
            <person name="Rouy Z."/>
            <person name="Saenampechek C."/>
            <person name="Salvignol G."/>
            <person name="Vallenet D."/>
            <person name="Wu Z."/>
            <person name="Marx C.J."/>
            <person name="Vorholt J.A."/>
            <person name="Olson M.V."/>
            <person name="Kaul R."/>
            <person name="Weissenbach J."/>
            <person name="Medigue C."/>
            <person name="Lidstrom M.E."/>
        </authorList>
    </citation>
    <scope>NUCLEOTIDE SEQUENCE [LARGE SCALE GENOMIC DNA]</scope>
    <source>
        <strain evidence="2">ATCC 14718 / DSM 1338 / JCM 2805 / NCIMB 9133 / AM1</strain>
    </source>
</reference>
<accession>C5B6E4</accession>
<name>C5B6E4_METEA</name>
<evidence type="ECO:0000313" key="1">
    <source>
        <dbReference type="EMBL" id="ACS44026.1"/>
    </source>
</evidence>